<dbReference type="CDD" id="cd07346">
    <property type="entry name" value="ABC_6TM_exporters"/>
    <property type="match status" value="1"/>
</dbReference>
<evidence type="ECO:0000259" key="8">
    <source>
        <dbReference type="PROSITE" id="PS50929"/>
    </source>
</evidence>
<sequence>MPDARSGPRFLWWLGRNQLGGQLRALAWGLLHFASVSALPFCVGLAVQAVVDRSGRRLALTGGLLVLACAGNALGDTFLHRAAVTNWITAAARVQQLLARKTAQLGSALTRRVAAGEVVAVSTGDVEKIGWFVEAVSRFTAAAVTIVLVCVALLVYQPALGVIVAAGLPALALAVLPLLPRATRRADLQREKAGRATELASDTVAGLRVLRGIGGEELFLDRYRRASQEVRHAAVRSARMWSLISAIQVLLPGLLLIAVVWYGVHLARTGRITVGELVTVYSSVMVLTYPLRHFEEIAMAYSFSRPSARRAARVLSLERTSAPAAADPTAEARTAKERTAEARTAEARTTEARTTEARTTEARTAEARTTEARTSEVSSAPAGASVSALSGDLYDPETGLRVPAGLLTAVVCGDPDAAGRLADRLGGHPAEPEPGASVLLGGVALDELPLDAARTAVLVQDKDPVLLSGSLRDLLDVPSSGDVSADAALAAAQCSDVLDALAQASPVAGDPMDVRITERGRSLSGGQRQRLALARSLITDPEVLVLDEPTSAVDSHTEARIAEGLRALRTGRTTVVFTSSPLLLDRADRVVLVHEGTAVAVGVHRDLVRTEPRYRAVVTRETDEERAVHEVLSSDGTLRRDARHPLAGGSAPRGAAQDPLEDEAALRGALEEIEETA</sequence>
<dbReference type="AlphaFoldDB" id="A0A919DLY2"/>
<evidence type="ECO:0000259" key="7">
    <source>
        <dbReference type="PROSITE" id="PS50893"/>
    </source>
</evidence>
<feature type="transmembrane region" description="Helical" evidence="6">
    <location>
        <begin position="25"/>
        <end position="47"/>
    </location>
</feature>
<dbReference type="EMBL" id="BNBC01000004">
    <property type="protein sequence ID" value="GHE61622.1"/>
    <property type="molecule type" value="Genomic_DNA"/>
</dbReference>
<gene>
    <name evidence="9" type="ORF">GCM10014715_13850</name>
</gene>
<keyword evidence="2 6" id="KW-0812">Transmembrane</keyword>
<protein>
    <recommendedName>
        <fullName evidence="11">ABC transporter permease</fullName>
    </recommendedName>
</protein>
<dbReference type="PANTHER" id="PTHR43394">
    <property type="entry name" value="ATP-DEPENDENT PERMEASE MDL1, MITOCHONDRIAL"/>
    <property type="match status" value="1"/>
</dbReference>
<keyword evidence="3 6" id="KW-1133">Transmembrane helix</keyword>
<feature type="transmembrane region" description="Helical" evidence="6">
    <location>
        <begin position="162"/>
        <end position="180"/>
    </location>
</feature>
<comment type="caution">
    <text evidence="9">The sequence shown here is derived from an EMBL/GenBank/DDBJ whole genome shotgun (WGS) entry which is preliminary data.</text>
</comment>
<feature type="region of interest" description="Disordered" evidence="5">
    <location>
        <begin position="631"/>
        <end position="662"/>
    </location>
</feature>
<evidence type="ECO:0000313" key="9">
    <source>
        <dbReference type="EMBL" id="GHE61622.1"/>
    </source>
</evidence>
<reference evidence="9" key="2">
    <citation type="submission" date="2020-09" db="EMBL/GenBank/DDBJ databases">
        <authorList>
            <person name="Sun Q."/>
            <person name="Ohkuma M."/>
        </authorList>
    </citation>
    <scope>NUCLEOTIDE SEQUENCE</scope>
    <source>
        <strain evidence="9">JCM 3302</strain>
    </source>
</reference>
<accession>A0A919DLY2</accession>
<proteinExistence type="predicted"/>
<dbReference type="PROSITE" id="PS00211">
    <property type="entry name" value="ABC_TRANSPORTER_1"/>
    <property type="match status" value="1"/>
</dbReference>
<dbReference type="SUPFAM" id="SSF90123">
    <property type="entry name" value="ABC transporter transmembrane region"/>
    <property type="match status" value="1"/>
</dbReference>
<feature type="domain" description="ABC transmembrane type-1" evidence="8">
    <location>
        <begin position="25"/>
        <end position="294"/>
    </location>
</feature>
<dbReference type="InterPro" id="IPR036640">
    <property type="entry name" value="ABC1_TM_sf"/>
</dbReference>
<feature type="domain" description="ABC transporter" evidence="7">
    <location>
        <begin position="372"/>
        <end position="620"/>
    </location>
</feature>
<feature type="compositionally biased region" description="Low complexity" evidence="5">
    <location>
        <begin position="375"/>
        <end position="390"/>
    </location>
</feature>
<feature type="region of interest" description="Disordered" evidence="5">
    <location>
        <begin position="322"/>
        <end position="390"/>
    </location>
</feature>
<dbReference type="GO" id="GO:0016887">
    <property type="term" value="F:ATP hydrolysis activity"/>
    <property type="evidence" value="ECO:0007669"/>
    <property type="project" value="InterPro"/>
</dbReference>
<dbReference type="InterPro" id="IPR003439">
    <property type="entry name" value="ABC_transporter-like_ATP-bd"/>
</dbReference>
<dbReference type="GO" id="GO:0005886">
    <property type="term" value="C:plasma membrane"/>
    <property type="evidence" value="ECO:0007669"/>
    <property type="project" value="UniProtKB-SubCell"/>
</dbReference>
<dbReference type="InterPro" id="IPR027417">
    <property type="entry name" value="P-loop_NTPase"/>
</dbReference>
<evidence type="ECO:0000313" key="10">
    <source>
        <dbReference type="Proteomes" id="UP000641386"/>
    </source>
</evidence>
<dbReference type="Proteomes" id="UP000641386">
    <property type="component" value="Unassembled WGS sequence"/>
</dbReference>
<dbReference type="InterPro" id="IPR039421">
    <property type="entry name" value="Type_1_exporter"/>
</dbReference>
<dbReference type="SUPFAM" id="SSF52540">
    <property type="entry name" value="P-loop containing nucleoside triphosphate hydrolases"/>
    <property type="match status" value="1"/>
</dbReference>
<reference evidence="9" key="1">
    <citation type="journal article" date="2014" name="Int. J. Syst. Evol. Microbiol.">
        <title>Complete genome sequence of Corynebacterium casei LMG S-19264T (=DSM 44701T), isolated from a smear-ripened cheese.</title>
        <authorList>
            <consortium name="US DOE Joint Genome Institute (JGI-PGF)"/>
            <person name="Walter F."/>
            <person name="Albersmeier A."/>
            <person name="Kalinowski J."/>
            <person name="Ruckert C."/>
        </authorList>
    </citation>
    <scope>NUCLEOTIDE SEQUENCE</scope>
    <source>
        <strain evidence="9">JCM 3302</strain>
    </source>
</reference>
<dbReference type="Pfam" id="PF00664">
    <property type="entry name" value="ABC_membrane"/>
    <property type="match status" value="1"/>
</dbReference>
<dbReference type="GO" id="GO:0015421">
    <property type="term" value="F:ABC-type oligopeptide transporter activity"/>
    <property type="evidence" value="ECO:0007669"/>
    <property type="project" value="TreeGrafter"/>
</dbReference>
<dbReference type="GO" id="GO:0005524">
    <property type="term" value="F:ATP binding"/>
    <property type="evidence" value="ECO:0007669"/>
    <property type="project" value="InterPro"/>
</dbReference>
<keyword evidence="4 6" id="KW-0472">Membrane</keyword>
<dbReference type="InterPro" id="IPR017871">
    <property type="entry name" value="ABC_transporter-like_CS"/>
</dbReference>
<feature type="transmembrane region" description="Helical" evidence="6">
    <location>
        <begin position="135"/>
        <end position="156"/>
    </location>
</feature>
<evidence type="ECO:0000256" key="1">
    <source>
        <dbReference type="ARBA" id="ARBA00004651"/>
    </source>
</evidence>
<feature type="compositionally biased region" description="Basic and acidic residues" evidence="5">
    <location>
        <begin position="333"/>
        <end position="374"/>
    </location>
</feature>
<evidence type="ECO:0000256" key="2">
    <source>
        <dbReference type="ARBA" id="ARBA00022692"/>
    </source>
</evidence>
<evidence type="ECO:0000256" key="5">
    <source>
        <dbReference type="SAM" id="MobiDB-lite"/>
    </source>
</evidence>
<evidence type="ECO:0000256" key="3">
    <source>
        <dbReference type="ARBA" id="ARBA00022989"/>
    </source>
</evidence>
<dbReference type="Gene3D" id="1.20.1560.10">
    <property type="entry name" value="ABC transporter type 1, transmembrane domain"/>
    <property type="match status" value="1"/>
</dbReference>
<dbReference type="InterPro" id="IPR011527">
    <property type="entry name" value="ABC1_TM_dom"/>
</dbReference>
<dbReference type="Gene3D" id="3.40.50.300">
    <property type="entry name" value="P-loop containing nucleotide triphosphate hydrolases"/>
    <property type="match status" value="1"/>
</dbReference>
<keyword evidence="10" id="KW-1185">Reference proteome</keyword>
<dbReference type="PROSITE" id="PS50929">
    <property type="entry name" value="ABC_TM1F"/>
    <property type="match status" value="1"/>
</dbReference>
<feature type="transmembrane region" description="Helical" evidence="6">
    <location>
        <begin position="241"/>
        <end position="264"/>
    </location>
</feature>
<dbReference type="PROSITE" id="PS50893">
    <property type="entry name" value="ABC_TRANSPORTER_2"/>
    <property type="match status" value="1"/>
</dbReference>
<name>A0A919DLY2_9ACTN</name>
<evidence type="ECO:0008006" key="11">
    <source>
        <dbReference type="Google" id="ProtNLM"/>
    </source>
</evidence>
<evidence type="ECO:0000256" key="4">
    <source>
        <dbReference type="ARBA" id="ARBA00023136"/>
    </source>
</evidence>
<dbReference type="PANTHER" id="PTHR43394:SF1">
    <property type="entry name" value="ATP-BINDING CASSETTE SUB-FAMILY B MEMBER 10, MITOCHONDRIAL"/>
    <property type="match status" value="1"/>
</dbReference>
<dbReference type="Pfam" id="PF00005">
    <property type="entry name" value="ABC_tran"/>
    <property type="match status" value="1"/>
</dbReference>
<comment type="subcellular location">
    <subcellularLocation>
        <location evidence="1">Cell membrane</location>
        <topology evidence="1">Multi-pass membrane protein</topology>
    </subcellularLocation>
</comment>
<feature type="compositionally biased region" description="Low complexity" evidence="5">
    <location>
        <begin position="322"/>
        <end position="332"/>
    </location>
</feature>
<organism evidence="9 10">
    <name type="scientific">Streptomyces spiralis</name>
    <dbReference type="NCBI Taxonomy" id="66376"/>
    <lineage>
        <taxon>Bacteria</taxon>
        <taxon>Bacillati</taxon>
        <taxon>Actinomycetota</taxon>
        <taxon>Actinomycetes</taxon>
        <taxon>Kitasatosporales</taxon>
        <taxon>Streptomycetaceae</taxon>
        <taxon>Streptomyces</taxon>
    </lineage>
</organism>
<evidence type="ECO:0000256" key="6">
    <source>
        <dbReference type="SAM" id="Phobius"/>
    </source>
</evidence>